<dbReference type="SUPFAM" id="SSF82282">
    <property type="entry name" value="Homocysteine S-methyltransferase"/>
    <property type="match status" value="1"/>
</dbReference>
<accession>A0A4Q1SD39</accession>
<name>A0A4Q1SD39_9BACT</name>
<comment type="cofactor">
    <cofactor evidence="8">
        <name>Zn(2+)</name>
        <dbReference type="ChEBI" id="CHEBI:29105"/>
    </cofactor>
</comment>
<dbReference type="GO" id="GO:0035999">
    <property type="term" value="P:tetrahydrofolate interconversion"/>
    <property type="evidence" value="ECO:0007669"/>
    <property type="project" value="UniProtKB-UniPathway"/>
</dbReference>
<dbReference type="PROSITE" id="PS50970">
    <property type="entry name" value="HCY"/>
    <property type="match status" value="1"/>
</dbReference>
<dbReference type="CDD" id="cd00537">
    <property type="entry name" value="MTHFR"/>
    <property type="match status" value="1"/>
</dbReference>
<gene>
    <name evidence="10" type="ORF">ESZ00_10095</name>
</gene>
<keyword evidence="6" id="KW-0274">FAD</keyword>
<evidence type="ECO:0000256" key="3">
    <source>
        <dbReference type="ARBA" id="ARBA00022603"/>
    </source>
</evidence>
<keyword evidence="3 8" id="KW-0489">Methyltransferase</keyword>
<dbReference type="EMBL" id="SDMK01000002">
    <property type="protein sequence ID" value="RXS94975.1"/>
    <property type="molecule type" value="Genomic_DNA"/>
</dbReference>
<dbReference type="RefSeq" id="WP_129208144.1">
    <property type="nucleotide sequence ID" value="NZ_BMGU01000003.1"/>
</dbReference>
<evidence type="ECO:0000259" key="9">
    <source>
        <dbReference type="PROSITE" id="PS50970"/>
    </source>
</evidence>
<evidence type="ECO:0000256" key="4">
    <source>
        <dbReference type="ARBA" id="ARBA00022630"/>
    </source>
</evidence>
<evidence type="ECO:0000256" key="6">
    <source>
        <dbReference type="ARBA" id="ARBA00022827"/>
    </source>
</evidence>
<keyword evidence="8" id="KW-0862">Zinc</keyword>
<sequence length="634" mass="67376">MNERIRALFGDRTILCDGAMGTTLYARGVFINRCYDELNLSQADLVRSIHDEYLQAGAEVIETNTFGANSFRLLRYGLQDQVFAINKAGAELARQAVEHHAGKHAGKAFVAGSVGPLGVHLEPLGKTSLEEARVAFAEQIRGLVAGGVDMLAIETIVALNEAEQAILAAKEVAPDLPILAMVNVDDEGNCLDGTSPEIAATRLAAWGADIVGCNCSTGPATILTALEKLAAGTSLPLAAMPNAGMPRAIDGRNIYLCSPEYMASFARKFLKAGAQFIGGCCGTTPNHIRAMRAALRAADAQKVSVQPTAKVEIVSEVVPPPLAQRSKIGQLIHDGAFVTMVEIVPPRGVDASRELDGAAMLASHGIHAINVPDSPRASARMSAQSLCIQIQQKTGIETILHYTCRDRNVLSIQSDLLGASSIGLKNILCLTGDPPKLGNYPDATAVFDVDAIGLVNIVQRLNHGLDIGGNPIGSSTGLTIAVAANPGVPDIENEIRRFAYKVEAGAEYAITQPVFDLRILEAFLKRIEGFRIPIVAGIWPLTSLRNAEFMKNDLRVSVPDSILLRMQQAATPDLARAEGIKIAQEMLAATMPMVQGVQVSAPFGRYPLAIEAIKDVLPKPQSVEELPAAQAITA</sequence>
<keyword evidence="4" id="KW-0285">Flavoprotein</keyword>
<evidence type="ECO:0000256" key="5">
    <source>
        <dbReference type="ARBA" id="ARBA00022679"/>
    </source>
</evidence>
<evidence type="ECO:0000313" key="10">
    <source>
        <dbReference type="EMBL" id="RXS94975.1"/>
    </source>
</evidence>
<organism evidence="10 11">
    <name type="scientific">Silvibacterium dinghuense</name>
    <dbReference type="NCBI Taxonomy" id="1560006"/>
    <lineage>
        <taxon>Bacteria</taxon>
        <taxon>Pseudomonadati</taxon>
        <taxon>Acidobacteriota</taxon>
        <taxon>Terriglobia</taxon>
        <taxon>Terriglobales</taxon>
        <taxon>Acidobacteriaceae</taxon>
        <taxon>Silvibacterium</taxon>
    </lineage>
</organism>
<evidence type="ECO:0000256" key="8">
    <source>
        <dbReference type="PROSITE-ProRule" id="PRU00333"/>
    </source>
</evidence>
<dbReference type="Gene3D" id="3.20.20.330">
    <property type="entry name" value="Homocysteine-binding-like domain"/>
    <property type="match status" value="1"/>
</dbReference>
<evidence type="ECO:0000256" key="1">
    <source>
        <dbReference type="ARBA" id="ARBA00001974"/>
    </source>
</evidence>
<dbReference type="PANTHER" id="PTHR45833">
    <property type="entry name" value="METHIONINE SYNTHASE"/>
    <property type="match status" value="1"/>
</dbReference>
<feature type="domain" description="Hcy-binding" evidence="9">
    <location>
        <begin position="2"/>
        <end position="295"/>
    </location>
</feature>
<dbReference type="Gene3D" id="3.20.20.220">
    <property type="match status" value="1"/>
</dbReference>
<dbReference type="AlphaFoldDB" id="A0A4Q1SD39"/>
<dbReference type="EC" id="1.5.1.20" evidence="10"/>
<feature type="binding site" evidence="8">
    <location>
        <position position="280"/>
    </location>
    <ligand>
        <name>Zn(2+)</name>
        <dbReference type="ChEBI" id="CHEBI:29105"/>
    </ligand>
</feature>
<dbReference type="InterPro" id="IPR050554">
    <property type="entry name" value="Met_Synthase/Corrinoid"/>
</dbReference>
<proteinExistence type="predicted"/>
<dbReference type="GO" id="GO:0032259">
    <property type="term" value="P:methylation"/>
    <property type="evidence" value="ECO:0007669"/>
    <property type="project" value="UniProtKB-KW"/>
</dbReference>
<dbReference type="GO" id="GO:0008705">
    <property type="term" value="F:methionine synthase activity"/>
    <property type="evidence" value="ECO:0007669"/>
    <property type="project" value="TreeGrafter"/>
</dbReference>
<dbReference type="Proteomes" id="UP000290253">
    <property type="component" value="Unassembled WGS sequence"/>
</dbReference>
<dbReference type="EC" id="2.1.1.10" evidence="10"/>
<evidence type="ECO:0000256" key="2">
    <source>
        <dbReference type="ARBA" id="ARBA00004777"/>
    </source>
</evidence>
<feature type="binding site" evidence="8">
    <location>
        <position position="281"/>
    </location>
    <ligand>
        <name>Zn(2+)</name>
        <dbReference type="ChEBI" id="CHEBI:29105"/>
    </ligand>
</feature>
<keyword evidence="7 10" id="KW-0560">Oxidoreductase</keyword>
<feature type="binding site" evidence="8">
    <location>
        <position position="215"/>
    </location>
    <ligand>
        <name>Zn(2+)</name>
        <dbReference type="ChEBI" id="CHEBI:29105"/>
    </ligand>
</feature>
<keyword evidence="11" id="KW-1185">Reference proteome</keyword>
<evidence type="ECO:0000313" key="11">
    <source>
        <dbReference type="Proteomes" id="UP000290253"/>
    </source>
</evidence>
<comment type="caution">
    <text evidence="10">The sequence shown here is derived from an EMBL/GenBank/DDBJ whole genome shotgun (WGS) entry which is preliminary data.</text>
</comment>
<dbReference type="GO" id="GO:0005829">
    <property type="term" value="C:cytosol"/>
    <property type="evidence" value="ECO:0007669"/>
    <property type="project" value="TreeGrafter"/>
</dbReference>
<dbReference type="Pfam" id="PF02219">
    <property type="entry name" value="MTHFR"/>
    <property type="match status" value="1"/>
</dbReference>
<dbReference type="SUPFAM" id="SSF51730">
    <property type="entry name" value="FAD-linked oxidoreductase"/>
    <property type="match status" value="1"/>
</dbReference>
<dbReference type="InterPro" id="IPR029041">
    <property type="entry name" value="FAD-linked_oxidoreductase-like"/>
</dbReference>
<dbReference type="InterPro" id="IPR003726">
    <property type="entry name" value="HCY_dom"/>
</dbReference>
<comment type="pathway">
    <text evidence="2">One-carbon metabolism; tetrahydrofolate interconversion.</text>
</comment>
<dbReference type="Pfam" id="PF02574">
    <property type="entry name" value="S-methyl_trans"/>
    <property type="match status" value="1"/>
</dbReference>
<dbReference type="UniPathway" id="UPA00193"/>
<comment type="cofactor">
    <cofactor evidence="1">
        <name>FAD</name>
        <dbReference type="ChEBI" id="CHEBI:57692"/>
    </cofactor>
</comment>
<protein>
    <submittedName>
        <fullName evidence="10">Bifunctional homocysteine S-methyltransferase/methylenetetrahydrofolate reductase</fullName>
        <ecNumber evidence="10">1.5.1.20</ecNumber>
        <ecNumber evidence="10">2.1.1.10</ecNumber>
    </submittedName>
</protein>
<dbReference type="GO" id="GO:0004489">
    <property type="term" value="F:methylenetetrahydrofolate reductase [NAD(P)H] activity"/>
    <property type="evidence" value="ECO:0007669"/>
    <property type="project" value="UniProtKB-EC"/>
</dbReference>
<dbReference type="PANTHER" id="PTHR45833:SF2">
    <property type="entry name" value="BIFUNCTIONAL HOMOCYSTEINE S-METHYLTRANSFERASE_5,10-METHYLENETETRAHYDROFOLATE REDUCTASE"/>
    <property type="match status" value="1"/>
</dbReference>
<dbReference type="GO" id="GO:0046872">
    <property type="term" value="F:metal ion binding"/>
    <property type="evidence" value="ECO:0007669"/>
    <property type="project" value="UniProtKB-KW"/>
</dbReference>
<dbReference type="InterPro" id="IPR003171">
    <property type="entry name" value="Mehydrof_redctse-like"/>
</dbReference>
<reference evidence="10 11" key="1">
    <citation type="journal article" date="2016" name="Int. J. Syst. Evol. Microbiol.">
        <title>Acidipila dinghuensis sp. nov., an acidobacterium isolated from forest soil.</title>
        <authorList>
            <person name="Jiang Y.W."/>
            <person name="Wang J."/>
            <person name="Chen M.H."/>
            <person name="Lv Y.Y."/>
            <person name="Qiu L.H."/>
        </authorList>
    </citation>
    <scope>NUCLEOTIDE SEQUENCE [LARGE SCALE GENOMIC DNA]</scope>
    <source>
        <strain evidence="10 11">DHOF10</strain>
    </source>
</reference>
<keyword evidence="5 8" id="KW-0808">Transferase</keyword>
<evidence type="ECO:0000256" key="7">
    <source>
        <dbReference type="ARBA" id="ARBA00023002"/>
    </source>
</evidence>
<dbReference type="NCBIfam" id="NF006396">
    <property type="entry name" value="PRK08645.1"/>
    <property type="match status" value="1"/>
</dbReference>
<dbReference type="OrthoDB" id="9803687at2"/>
<keyword evidence="8" id="KW-0479">Metal-binding</keyword>
<dbReference type="InterPro" id="IPR036589">
    <property type="entry name" value="HCY_dom_sf"/>
</dbReference>